<proteinExistence type="predicted"/>
<evidence type="ECO:0000256" key="3">
    <source>
        <dbReference type="PROSITE-ProRule" id="PRU00023"/>
    </source>
</evidence>
<dbReference type="SUPFAM" id="SSF48403">
    <property type="entry name" value="Ankyrin repeat"/>
    <property type="match status" value="1"/>
</dbReference>
<dbReference type="Gene3D" id="1.25.40.20">
    <property type="entry name" value="Ankyrin repeat-containing domain"/>
    <property type="match status" value="1"/>
</dbReference>
<comment type="caution">
    <text evidence="4">The sequence shown here is derived from an EMBL/GenBank/DDBJ whole genome shotgun (WGS) entry which is preliminary data.</text>
</comment>
<keyword evidence="5" id="KW-1185">Reference proteome</keyword>
<gene>
    <name evidence="4" type="ORF">Rsub_04004</name>
</gene>
<dbReference type="SMART" id="SM00248">
    <property type="entry name" value="ANK"/>
    <property type="match status" value="3"/>
</dbReference>
<dbReference type="InterPro" id="IPR002110">
    <property type="entry name" value="Ankyrin_rpt"/>
</dbReference>
<evidence type="ECO:0000313" key="4">
    <source>
        <dbReference type="EMBL" id="GBF91700.1"/>
    </source>
</evidence>
<organism evidence="4 5">
    <name type="scientific">Raphidocelis subcapitata</name>
    <dbReference type="NCBI Taxonomy" id="307507"/>
    <lineage>
        <taxon>Eukaryota</taxon>
        <taxon>Viridiplantae</taxon>
        <taxon>Chlorophyta</taxon>
        <taxon>core chlorophytes</taxon>
        <taxon>Chlorophyceae</taxon>
        <taxon>CS clade</taxon>
        <taxon>Sphaeropleales</taxon>
        <taxon>Selenastraceae</taxon>
        <taxon>Raphidocelis</taxon>
    </lineage>
</organism>
<evidence type="ECO:0000256" key="1">
    <source>
        <dbReference type="ARBA" id="ARBA00022737"/>
    </source>
</evidence>
<dbReference type="PROSITE" id="PS50297">
    <property type="entry name" value="ANK_REP_REGION"/>
    <property type="match status" value="2"/>
</dbReference>
<name>A0A2V0P1I7_9CHLO</name>
<protein>
    <submittedName>
        <fullName evidence="4">Uncharacterized protein</fullName>
    </submittedName>
</protein>
<accession>A0A2V0P1I7</accession>
<dbReference type="Proteomes" id="UP000247498">
    <property type="component" value="Unassembled WGS sequence"/>
</dbReference>
<dbReference type="OrthoDB" id="71307at2759"/>
<keyword evidence="1" id="KW-0677">Repeat</keyword>
<dbReference type="AlphaFoldDB" id="A0A2V0P1I7"/>
<dbReference type="PANTHER" id="PTHR24171:SF9">
    <property type="entry name" value="ANKYRIN REPEAT DOMAIN-CONTAINING PROTEIN 39"/>
    <property type="match status" value="1"/>
</dbReference>
<dbReference type="PROSITE" id="PS50088">
    <property type="entry name" value="ANK_REPEAT"/>
    <property type="match status" value="2"/>
</dbReference>
<dbReference type="EMBL" id="BDRX01000026">
    <property type="protein sequence ID" value="GBF91700.1"/>
    <property type="molecule type" value="Genomic_DNA"/>
</dbReference>
<reference evidence="4 5" key="1">
    <citation type="journal article" date="2018" name="Sci. Rep.">
        <title>Raphidocelis subcapitata (=Pseudokirchneriella subcapitata) provides an insight into genome evolution and environmental adaptations in the Sphaeropleales.</title>
        <authorList>
            <person name="Suzuki S."/>
            <person name="Yamaguchi H."/>
            <person name="Nakajima N."/>
            <person name="Kawachi M."/>
        </authorList>
    </citation>
    <scope>NUCLEOTIDE SEQUENCE [LARGE SCALE GENOMIC DNA]</scope>
    <source>
        <strain evidence="4 5">NIES-35</strain>
    </source>
</reference>
<dbReference type="InterPro" id="IPR036770">
    <property type="entry name" value="Ankyrin_rpt-contain_sf"/>
</dbReference>
<evidence type="ECO:0000256" key="2">
    <source>
        <dbReference type="ARBA" id="ARBA00023043"/>
    </source>
</evidence>
<dbReference type="InParanoid" id="A0A2V0P1I7"/>
<dbReference type="Pfam" id="PF12796">
    <property type="entry name" value="Ank_2"/>
    <property type="match status" value="1"/>
</dbReference>
<evidence type="ECO:0000313" key="5">
    <source>
        <dbReference type="Proteomes" id="UP000247498"/>
    </source>
</evidence>
<feature type="repeat" description="ANK" evidence="3">
    <location>
        <begin position="103"/>
        <end position="135"/>
    </location>
</feature>
<sequence length="184" mass="20374">MERNPWWQALSGPFPVWKGPKGVKPDGGGNVRGQGRVGRMLLHRAVFNRDRDAIVRLVDEGEDVNEVEGAGCTPLHNAAFDGWAEGCELLLGLGAKVNASNNAGDTAWHFATNMGHAEVAELLVKYGANKSKGDVLVQEHVPKVKDFFSKPCWAHHPKPYADFVEFKRKEHEALEAERKRAVRV</sequence>
<dbReference type="STRING" id="307507.A0A2V0P1I7"/>
<keyword evidence="2 3" id="KW-0040">ANK repeat</keyword>
<dbReference type="PANTHER" id="PTHR24171">
    <property type="entry name" value="ANKYRIN REPEAT DOMAIN-CONTAINING PROTEIN 39-RELATED"/>
    <property type="match status" value="1"/>
</dbReference>
<feature type="repeat" description="ANK" evidence="3">
    <location>
        <begin position="70"/>
        <end position="102"/>
    </location>
</feature>